<organism evidence="1 2">
    <name type="scientific">Candidatus Lokiarchaeum ossiferum</name>
    <dbReference type="NCBI Taxonomy" id="2951803"/>
    <lineage>
        <taxon>Archaea</taxon>
        <taxon>Promethearchaeati</taxon>
        <taxon>Promethearchaeota</taxon>
        <taxon>Promethearchaeia</taxon>
        <taxon>Promethearchaeales</taxon>
        <taxon>Promethearchaeaceae</taxon>
        <taxon>Candidatus Lokiarchaeum</taxon>
    </lineage>
</organism>
<dbReference type="Proteomes" id="UP001208689">
    <property type="component" value="Chromosome"/>
</dbReference>
<keyword evidence="2" id="KW-1185">Reference proteome</keyword>
<sequence>MTKTNLSKSKTMIRVLGTLVVFMTLFGEMSGVLAAYQPPEEPPEVNFNAASSVEAGKTFSATVAIQNYPGSSYGNVQRYESGTWRNVKSVSFSSSYMTISGIPSHTFQGSASYRLKYRHNGRWIYSNSDSVNAYFGRIMYVDGIAWTKEVRDLWGCFDYYATDASKVDWTVSGNEIRVEQVSYSGRTFGMSTNFVAQSTSVKISVDERSTCYPGYALTPAVRVYKSNWGYPIVNNEHPIIDKEYFTQSSNYVYSEKILSGLTVGETYNIYLCYQDTHGYVDFTMYFKNIVIDTTP</sequence>
<name>A0ABY6HSU7_9ARCH</name>
<evidence type="ECO:0000313" key="1">
    <source>
        <dbReference type="EMBL" id="UYP46490.1"/>
    </source>
</evidence>
<reference evidence="1" key="1">
    <citation type="submission" date="2022-09" db="EMBL/GenBank/DDBJ databases">
        <title>Actin cytoskeleton and complex cell architecture in an #Asgard archaeon.</title>
        <authorList>
            <person name="Ponce Toledo R.I."/>
            <person name="Schleper C."/>
            <person name="Rodrigues Oliveira T."/>
            <person name="Wollweber F."/>
            <person name="Xu J."/>
            <person name="Rittmann S."/>
            <person name="Klingl A."/>
            <person name="Pilhofer M."/>
        </authorList>
    </citation>
    <scope>NUCLEOTIDE SEQUENCE</scope>
    <source>
        <strain evidence="1">B-35</strain>
    </source>
</reference>
<protein>
    <submittedName>
        <fullName evidence="1">Uncharacterized protein</fullName>
    </submittedName>
</protein>
<gene>
    <name evidence="1" type="ORF">NEF87_002775</name>
</gene>
<evidence type="ECO:0000313" key="2">
    <source>
        <dbReference type="Proteomes" id="UP001208689"/>
    </source>
</evidence>
<accession>A0ABY6HSU7</accession>
<proteinExistence type="predicted"/>
<dbReference type="EMBL" id="CP104013">
    <property type="protein sequence ID" value="UYP46490.1"/>
    <property type="molecule type" value="Genomic_DNA"/>
</dbReference>